<dbReference type="Proteomes" id="UP000694892">
    <property type="component" value="Chromosome 2L"/>
</dbReference>
<dbReference type="EMBL" id="CM004468">
    <property type="protein sequence ID" value="OCT94926.1"/>
    <property type="molecule type" value="Genomic_DNA"/>
</dbReference>
<evidence type="ECO:0000313" key="1">
    <source>
        <dbReference type="EMBL" id="OCT94926.1"/>
    </source>
</evidence>
<organism evidence="1 2">
    <name type="scientific">Xenopus laevis</name>
    <name type="common">African clawed frog</name>
    <dbReference type="NCBI Taxonomy" id="8355"/>
    <lineage>
        <taxon>Eukaryota</taxon>
        <taxon>Metazoa</taxon>
        <taxon>Chordata</taxon>
        <taxon>Craniata</taxon>
        <taxon>Vertebrata</taxon>
        <taxon>Euteleostomi</taxon>
        <taxon>Amphibia</taxon>
        <taxon>Batrachia</taxon>
        <taxon>Anura</taxon>
        <taxon>Pipoidea</taxon>
        <taxon>Pipidae</taxon>
        <taxon>Xenopodinae</taxon>
        <taxon>Xenopus</taxon>
        <taxon>Xenopus</taxon>
    </lineage>
</organism>
<proteinExistence type="predicted"/>
<accession>A0A974DQ89</accession>
<evidence type="ECO:0000313" key="2">
    <source>
        <dbReference type="Proteomes" id="UP000694892"/>
    </source>
</evidence>
<gene>
    <name evidence="1" type="ORF">XELAEV_18012610mg</name>
</gene>
<sequence length="102" mass="11917">MVMYWQRSVGPFEEVTSLHKIPFNTRLVYPQAYSLKVSIHWLTVEVAKWSDARFNKIKHNILLFTFRFLHRLVIHCTASGPLSCDPLQSNVLAKVDKSRFIV</sequence>
<reference evidence="2" key="1">
    <citation type="journal article" date="2016" name="Nature">
        <title>Genome evolution in the allotetraploid frog Xenopus laevis.</title>
        <authorList>
            <person name="Session A.M."/>
            <person name="Uno Y."/>
            <person name="Kwon T."/>
            <person name="Chapman J.A."/>
            <person name="Toyoda A."/>
            <person name="Takahashi S."/>
            <person name="Fukui A."/>
            <person name="Hikosaka A."/>
            <person name="Suzuki A."/>
            <person name="Kondo M."/>
            <person name="van Heeringen S.J."/>
            <person name="Quigley I."/>
            <person name="Heinz S."/>
            <person name="Ogino H."/>
            <person name="Ochi H."/>
            <person name="Hellsten U."/>
            <person name="Lyons J.B."/>
            <person name="Simakov O."/>
            <person name="Putnam N."/>
            <person name="Stites J."/>
            <person name="Kuroki Y."/>
            <person name="Tanaka T."/>
            <person name="Michiue T."/>
            <person name="Watanabe M."/>
            <person name="Bogdanovic O."/>
            <person name="Lister R."/>
            <person name="Georgiou G."/>
            <person name="Paranjpe S.S."/>
            <person name="van Kruijsbergen I."/>
            <person name="Shu S."/>
            <person name="Carlson J."/>
            <person name="Kinoshita T."/>
            <person name="Ohta Y."/>
            <person name="Mawaribuchi S."/>
            <person name="Jenkins J."/>
            <person name="Grimwood J."/>
            <person name="Schmutz J."/>
            <person name="Mitros T."/>
            <person name="Mozaffari S.V."/>
            <person name="Suzuki Y."/>
            <person name="Haramoto Y."/>
            <person name="Yamamoto T.S."/>
            <person name="Takagi C."/>
            <person name="Heald R."/>
            <person name="Miller K."/>
            <person name="Haudenschild C."/>
            <person name="Kitzman J."/>
            <person name="Nakayama T."/>
            <person name="Izutsu Y."/>
            <person name="Robert J."/>
            <person name="Fortriede J."/>
            <person name="Burns K."/>
            <person name="Lotay V."/>
            <person name="Karimi K."/>
            <person name="Yasuoka Y."/>
            <person name="Dichmann D.S."/>
            <person name="Flajnik M.F."/>
            <person name="Houston D.W."/>
            <person name="Shendure J."/>
            <person name="DuPasquier L."/>
            <person name="Vize P.D."/>
            <person name="Zorn A.M."/>
            <person name="Ito M."/>
            <person name="Marcotte E.M."/>
            <person name="Wallingford J.B."/>
            <person name="Ito Y."/>
            <person name="Asashima M."/>
            <person name="Ueno N."/>
            <person name="Matsuda Y."/>
            <person name="Veenstra G.J."/>
            <person name="Fujiyama A."/>
            <person name="Harland R.M."/>
            <person name="Taira M."/>
            <person name="Rokhsar D.S."/>
        </authorList>
    </citation>
    <scope>NUCLEOTIDE SEQUENCE [LARGE SCALE GENOMIC DNA]</scope>
    <source>
        <strain evidence="2">J</strain>
    </source>
</reference>
<protein>
    <submittedName>
        <fullName evidence="1">Uncharacterized protein</fullName>
    </submittedName>
</protein>
<name>A0A974DQ89_XENLA</name>
<dbReference type="AlphaFoldDB" id="A0A974DQ89"/>